<proteinExistence type="predicted"/>
<dbReference type="NCBIfam" id="TIGR03936">
    <property type="entry name" value="sam_1_link_chp"/>
    <property type="match status" value="1"/>
</dbReference>
<dbReference type="EMBL" id="DXCP01000044">
    <property type="protein sequence ID" value="HIY79986.1"/>
    <property type="molecule type" value="Genomic_DNA"/>
</dbReference>
<evidence type="ECO:0000259" key="1">
    <source>
        <dbReference type="Pfam" id="PF10105"/>
    </source>
</evidence>
<name>A0A9D1ZAJ3_9ACTN</name>
<gene>
    <name evidence="2" type="ORF">IAA42_06080</name>
</gene>
<dbReference type="AlphaFoldDB" id="A0A9D1ZAJ3"/>
<feature type="domain" description="DUF2344" evidence="1">
    <location>
        <begin position="25"/>
        <end position="185"/>
    </location>
</feature>
<evidence type="ECO:0000313" key="2">
    <source>
        <dbReference type="EMBL" id="HIY79986.1"/>
    </source>
</evidence>
<evidence type="ECO:0000313" key="3">
    <source>
        <dbReference type="Proteomes" id="UP000824133"/>
    </source>
</evidence>
<dbReference type="InterPro" id="IPR018768">
    <property type="entry name" value="DUF2344"/>
</dbReference>
<dbReference type="Proteomes" id="UP000824133">
    <property type="component" value="Unassembled WGS sequence"/>
</dbReference>
<organism evidence="2 3">
    <name type="scientific">Candidatus Olsenella excrementavium</name>
    <dbReference type="NCBI Taxonomy" id="2838709"/>
    <lineage>
        <taxon>Bacteria</taxon>
        <taxon>Bacillati</taxon>
        <taxon>Actinomycetota</taxon>
        <taxon>Coriobacteriia</taxon>
        <taxon>Coriobacteriales</taxon>
        <taxon>Atopobiaceae</taxon>
        <taxon>Olsenella</taxon>
    </lineage>
</organism>
<reference evidence="2" key="1">
    <citation type="journal article" date="2021" name="PeerJ">
        <title>Extensive microbial diversity within the chicken gut microbiome revealed by metagenomics and culture.</title>
        <authorList>
            <person name="Gilroy R."/>
            <person name="Ravi A."/>
            <person name="Getino M."/>
            <person name="Pursley I."/>
            <person name="Horton D.L."/>
            <person name="Alikhan N.F."/>
            <person name="Baker D."/>
            <person name="Gharbi K."/>
            <person name="Hall N."/>
            <person name="Watson M."/>
            <person name="Adriaenssens E.M."/>
            <person name="Foster-Nyarko E."/>
            <person name="Jarju S."/>
            <person name="Secka A."/>
            <person name="Antonio M."/>
            <person name="Oren A."/>
            <person name="Chaudhuri R.R."/>
            <person name="La Ragione R."/>
            <person name="Hildebrand F."/>
            <person name="Pallen M.J."/>
        </authorList>
    </citation>
    <scope>NUCLEOTIDE SEQUENCE</scope>
    <source>
        <strain evidence="2">ChiHjej10B9-743</strain>
    </source>
</reference>
<dbReference type="Pfam" id="PF10105">
    <property type="entry name" value="DUF2344"/>
    <property type="match status" value="1"/>
</dbReference>
<protein>
    <submittedName>
        <fullName evidence="2">TIGR03936 family radical SAM-associated protein</fullName>
    </submittedName>
</protein>
<reference evidence="2" key="2">
    <citation type="submission" date="2021-04" db="EMBL/GenBank/DDBJ databases">
        <authorList>
            <person name="Gilroy R."/>
        </authorList>
    </citation>
    <scope>NUCLEOTIDE SEQUENCE</scope>
    <source>
        <strain evidence="2">ChiHjej10B9-743</strain>
    </source>
</reference>
<comment type="caution">
    <text evidence="2">The sequence shown here is derived from an EMBL/GenBank/DDBJ whole genome shotgun (WGS) entry which is preliminary data.</text>
</comment>
<sequence length="260" mass="28020">MSDSQQTQPVSARPQDLPVKADLARLRVRYHKDSRLAFLGHLDLISTVERCVRRSGLPFSIGNGFARRMRIQFSSALPTGTSSACEYFDVRLLEAVDPAEALERLRAATPPALAPYEAGYVPGRLPALEAWLDHAAWEATLLGEGLDAGTLLDGIERVRAGGVITYLRGEKEKTVDVAATLAGVSALGGEVGSVSLRIETRSVASASLRPQVLLDATLARADLPRPQLVRIRRVGQWHMEDGRLVEPLGPFGANAPAPLS</sequence>
<accession>A0A9D1ZAJ3</accession>